<dbReference type="Gene3D" id="3.40.50.300">
    <property type="entry name" value="P-loop containing nucleotide triphosphate hydrolases"/>
    <property type="match status" value="1"/>
</dbReference>
<keyword evidence="5 11" id="KW-0545">Nucleotide biosynthesis</keyword>
<keyword evidence="14" id="KW-1185">Reference proteome</keyword>
<accession>A0ABS3BDB7</accession>
<evidence type="ECO:0000256" key="11">
    <source>
        <dbReference type="HAMAP-Rule" id="MF_00165"/>
    </source>
</evidence>
<dbReference type="EMBL" id="JAFKDB010000008">
    <property type="protein sequence ID" value="MBN7769492.1"/>
    <property type="molecule type" value="Genomic_DNA"/>
</dbReference>
<keyword evidence="8 11" id="KW-0067">ATP-binding</keyword>
<evidence type="ECO:0000256" key="1">
    <source>
        <dbReference type="ARBA" id="ARBA00009776"/>
    </source>
</evidence>
<name>A0ABS3BDB7_9GAMM</name>
<evidence type="ECO:0000256" key="10">
    <source>
        <dbReference type="ARBA" id="ARBA00048743"/>
    </source>
</evidence>
<dbReference type="PANTHER" id="PTHR10344:SF4">
    <property type="entry name" value="UMP-CMP KINASE 2, MITOCHONDRIAL"/>
    <property type="match status" value="1"/>
</dbReference>
<evidence type="ECO:0000256" key="4">
    <source>
        <dbReference type="ARBA" id="ARBA00022679"/>
    </source>
</evidence>
<gene>
    <name evidence="11" type="primary">tmk</name>
    <name evidence="13" type="ORF">JYP53_06205</name>
</gene>
<dbReference type="PANTHER" id="PTHR10344">
    <property type="entry name" value="THYMIDYLATE KINASE"/>
    <property type="match status" value="1"/>
</dbReference>
<dbReference type="GO" id="GO:0004798">
    <property type="term" value="F:dTMP kinase activity"/>
    <property type="evidence" value="ECO:0007669"/>
    <property type="project" value="UniProtKB-EC"/>
</dbReference>
<evidence type="ECO:0000256" key="8">
    <source>
        <dbReference type="ARBA" id="ARBA00022840"/>
    </source>
</evidence>
<comment type="similarity">
    <text evidence="1 11">Belongs to the thymidylate kinase family.</text>
</comment>
<dbReference type="RefSeq" id="WP_029653917.1">
    <property type="nucleotide sequence ID" value="NZ_JAFKDB010000008.1"/>
</dbReference>
<dbReference type="Pfam" id="PF02223">
    <property type="entry name" value="Thymidylate_kin"/>
    <property type="match status" value="1"/>
</dbReference>
<dbReference type="CDD" id="cd01672">
    <property type="entry name" value="TMPK"/>
    <property type="match status" value="1"/>
</dbReference>
<dbReference type="SUPFAM" id="SSF52540">
    <property type="entry name" value="P-loop containing nucleoside triphosphate hydrolases"/>
    <property type="match status" value="1"/>
</dbReference>
<organism evidence="13 14">
    <name type="scientific">Marinobacter daepoensis</name>
    <dbReference type="NCBI Taxonomy" id="262077"/>
    <lineage>
        <taxon>Bacteria</taxon>
        <taxon>Pseudomonadati</taxon>
        <taxon>Pseudomonadota</taxon>
        <taxon>Gammaproteobacteria</taxon>
        <taxon>Pseudomonadales</taxon>
        <taxon>Marinobacteraceae</taxon>
        <taxon>Marinobacter</taxon>
    </lineage>
</organism>
<reference evidence="13 14" key="1">
    <citation type="submission" date="2021-02" db="EMBL/GenBank/DDBJ databases">
        <title>PHA producing bacteria isolated from coastal sediment in Guangdong, Shenzhen.</title>
        <authorList>
            <person name="Zheng W."/>
            <person name="Yu S."/>
            <person name="Huang Y."/>
        </authorList>
    </citation>
    <scope>NUCLEOTIDE SEQUENCE [LARGE SCALE GENOMIC DNA]</scope>
    <source>
        <strain evidence="13 14">TN21-5</strain>
    </source>
</reference>
<evidence type="ECO:0000256" key="2">
    <source>
        <dbReference type="ARBA" id="ARBA00012980"/>
    </source>
</evidence>
<dbReference type="HAMAP" id="MF_00165">
    <property type="entry name" value="Thymidylate_kinase"/>
    <property type="match status" value="1"/>
</dbReference>
<protein>
    <recommendedName>
        <fullName evidence="3 11">Thymidylate kinase</fullName>
        <ecNumber evidence="2 11">2.7.4.9</ecNumber>
    </recommendedName>
    <alternativeName>
        <fullName evidence="9 11">dTMP kinase</fullName>
    </alternativeName>
</protein>
<evidence type="ECO:0000256" key="5">
    <source>
        <dbReference type="ARBA" id="ARBA00022727"/>
    </source>
</evidence>
<evidence type="ECO:0000256" key="3">
    <source>
        <dbReference type="ARBA" id="ARBA00017144"/>
    </source>
</evidence>
<evidence type="ECO:0000259" key="12">
    <source>
        <dbReference type="Pfam" id="PF02223"/>
    </source>
</evidence>
<evidence type="ECO:0000256" key="7">
    <source>
        <dbReference type="ARBA" id="ARBA00022777"/>
    </source>
</evidence>
<sequence>MTRGRFITFEGTEGVGKSTQLETAAATLEGLGIDYMVTREPGGTPMAESIREMLLATREEPVHETTELLLMFAARSQHLYNRILPALSAGKWVLCDRFTDATFAYQGGGRGVSRERIALLENLVQGDLRPDHVILLDAPVETGMARARKRGELDRFEQEALAFFQRIRDAYLERATEMPGRYHVVNAALPLEQVTESVSALLSALSKLPVAD</sequence>
<comment type="caution">
    <text evidence="13">The sequence shown here is derived from an EMBL/GenBank/DDBJ whole genome shotgun (WGS) entry which is preliminary data.</text>
</comment>
<feature type="binding site" evidence="11">
    <location>
        <begin position="11"/>
        <end position="18"/>
    </location>
    <ligand>
        <name>ATP</name>
        <dbReference type="ChEBI" id="CHEBI:30616"/>
    </ligand>
</feature>
<evidence type="ECO:0000256" key="9">
    <source>
        <dbReference type="ARBA" id="ARBA00029962"/>
    </source>
</evidence>
<evidence type="ECO:0000256" key="6">
    <source>
        <dbReference type="ARBA" id="ARBA00022741"/>
    </source>
</evidence>
<keyword evidence="6 11" id="KW-0547">Nucleotide-binding</keyword>
<comment type="catalytic activity">
    <reaction evidence="10 11">
        <text>dTMP + ATP = dTDP + ADP</text>
        <dbReference type="Rhea" id="RHEA:13517"/>
        <dbReference type="ChEBI" id="CHEBI:30616"/>
        <dbReference type="ChEBI" id="CHEBI:58369"/>
        <dbReference type="ChEBI" id="CHEBI:63528"/>
        <dbReference type="ChEBI" id="CHEBI:456216"/>
        <dbReference type="EC" id="2.7.4.9"/>
    </reaction>
</comment>
<keyword evidence="4 11" id="KW-0808">Transferase</keyword>
<dbReference type="NCBIfam" id="TIGR00041">
    <property type="entry name" value="DTMP_kinase"/>
    <property type="match status" value="1"/>
</dbReference>
<keyword evidence="7 11" id="KW-0418">Kinase</keyword>
<feature type="domain" description="Thymidylate kinase-like" evidence="12">
    <location>
        <begin position="9"/>
        <end position="197"/>
    </location>
</feature>
<dbReference type="InterPro" id="IPR039430">
    <property type="entry name" value="Thymidylate_kin-like_dom"/>
</dbReference>
<evidence type="ECO:0000313" key="13">
    <source>
        <dbReference type="EMBL" id="MBN7769492.1"/>
    </source>
</evidence>
<proteinExistence type="inferred from homology"/>
<dbReference type="InterPro" id="IPR027417">
    <property type="entry name" value="P-loop_NTPase"/>
</dbReference>
<comment type="function">
    <text evidence="11">Phosphorylation of dTMP to form dTDP in both de novo and salvage pathways of dTTP synthesis.</text>
</comment>
<dbReference type="InterPro" id="IPR018094">
    <property type="entry name" value="Thymidylate_kinase"/>
</dbReference>
<dbReference type="EC" id="2.7.4.9" evidence="2 11"/>
<dbReference type="Proteomes" id="UP000664344">
    <property type="component" value="Unassembled WGS sequence"/>
</dbReference>
<evidence type="ECO:0000313" key="14">
    <source>
        <dbReference type="Proteomes" id="UP000664344"/>
    </source>
</evidence>